<dbReference type="AlphaFoldDB" id="A0A9X6RJC6"/>
<proteinExistence type="predicted"/>
<gene>
    <name evidence="1" type="ORF">BV898_14356</name>
</gene>
<dbReference type="Proteomes" id="UP000192578">
    <property type="component" value="Unassembled WGS sequence"/>
</dbReference>
<evidence type="ECO:0000313" key="2">
    <source>
        <dbReference type="Proteomes" id="UP000192578"/>
    </source>
</evidence>
<accession>A0A9X6RJC6</accession>
<reference evidence="2" key="1">
    <citation type="submission" date="2017-01" db="EMBL/GenBank/DDBJ databases">
        <title>Comparative genomics of anhydrobiosis in the tardigrade Hypsibius dujardini.</title>
        <authorList>
            <person name="Yoshida Y."/>
            <person name="Koutsovoulos G."/>
            <person name="Laetsch D."/>
            <person name="Stevens L."/>
            <person name="Kumar S."/>
            <person name="Horikawa D."/>
            <person name="Ishino K."/>
            <person name="Komine S."/>
            <person name="Tomita M."/>
            <person name="Blaxter M."/>
            <person name="Arakawa K."/>
        </authorList>
    </citation>
    <scope>NUCLEOTIDE SEQUENCE [LARGE SCALE GENOMIC DNA]</scope>
    <source>
        <strain evidence="2">Z151</strain>
    </source>
</reference>
<evidence type="ECO:0000313" key="1">
    <source>
        <dbReference type="EMBL" id="OWA49821.1"/>
    </source>
</evidence>
<organism evidence="1 2">
    <name type="scientific">Hypsibius exemplaris</name>
    <name type="common">Freshwater tardigrade</name>
    <dbReference type="NCBI Taxonomy" id="2072580"/>
    <lineage>
        <taxon>Eukaryota</taxon>
        <taxon>Metazoa</taxon>
        <taxon>Ecdysozoa</taxon>
        <taxon>Tardigrada</taxon>
        <taxon>Eutardigrada</taxon>
        <taxon>Parachela</taxon>
        <taxon>Hypsibioidea</taxon>
        <taxon>Hypsibiidae</taxon>
        <taxon>Hypsibius</taxon>
    </lineage>
</organism>
<sequence>MSDKKVERAKKDVGVAMASVKDAAAVTTEELKASTMETAGKMQKVAGEKMDQARVVAGEVKAATIQAVVDQQKSAAGMLEKSKK</sequence>
<name>A0A9X6RJC6_HYPEX</name>
<protein>
    <submittedName>
        <fullName evidence="1">Uncharacterized protein</fullName>
    </submittedName>
</protein>
<keyword evidence="2" id="KW-1185">Reference proteome</keyword>
<comment type="caution">
    <text evidence="1">The sequence shown here is derived from an EMBL/GenBank/DDBJ whole genome shotgun (WGS) entry which is preliminary data.</text>
</comment>
<dbReference type="EMBL" id="MTYJ01000174">
    <property type="protein sequence ID" value="OWA49821.1"/>
    <property type="molecule type" value="Genomic_DNA"/>
</dbReference>